<evidence type="ECO:0000313" key="3">
    <source>
        <dbReference type="Proteomes" id="UP000094444"/>
    </source>
</evidence>
<keyword evidence="3" id="KW-1185">Reference proteome</keyword>
<evidence type="ECO:0000256" key="1">
    <source>
        <dbReference type="SAM" id="MobiDB-lite"/>
    </source>
</evidence>
<organism evidence="2 3">
    <name type="scientific">Diaporthe helianthi</name>
    <dbReference type="NCBI Taxonomy" id="158607"/>
    <lineage>
        <taxon>Eukaryota</taxon>
        <taxon>Fungi</taxon>
        <taxon>Dikarya</taxon>
        <taxon>Ascomycota</taxon>
        <taxon>Pezizomycotina</taxon>
        <taxon>Sordariomycetes</taxon>
        <taxon>Sordariomycetidae</taxon>
        <taxon>Diaporthales</taxon>
        <taxon>Diaporthaceae</taxon>
        <taxon>Diaporthe</taxon>
    </lineage>
</organism>
<name>A0A2P5I4Z4_DIAHE</name>
<dbReference type="Proteomes" id="UP000094444">
    <property type="component" value="Unassembled WGS sequence"/>
</dbReference>
<proteinExistence type="predicted"/>
<dbReference type="OrthoDB" id="3348320at2759"/>
<evidence type="ECO:0000313" key="2">
    <source>
        <dbReference type="EMBL" id="POS77534.1"/>
    </source>
</evidence>
<feature type="region of interest" description="Disordered" evidence="1">
    <location>
        <begin position="1"/>
        <end position="31"/>
    </location>
</feature>
<sequence length="277" mass="31490">MAGSRPGSSSSSNGGAGHSKKPVYNKGPKSGKKLLSVKDMDTAFEHLDQELGLNEFSAAIAPIRMVTLGGSIAVKTFKSRAATVDVDVIVDPNIEAVSEFYDAVMWCIEKVAKKNKLEKNWMNDQCKMFFQKGAVRERVFLESVGHDNKMYSGKHLEIYTVDLRIALERKLRRVLDPDREENIDLADAVCFLKHMTSYGTRPLGIHQCQSMDYNGHKLPVPNEAIRMVQQRFEKNEDNDPQIQGKQGIVEMVFDKNQNKWYYKNKQGQTVWVTWKLE</sequence>
<dbReference type="EMBL" id="MAVT02000261">
    <property type="protein sequence ID" value="POS77534.1"/>
    <property type="molecule type" value="Genomic_DNA"/>
</dbReference>
<dbReference type="STRING" id="158607.A0A2P5I4Z4"/>
<feature type="compositionally biased region" description="Low complexity" evidence="1">
    <location>
        <begin position="1"/>
        <end position="13"/>
    </location>
</feature>
<reference evidence="2" key="1">
    <citation type="submission" date="2017-09" db="EMBL/GenBank/DDBJ databases">
        <title>Polyketide synthases of a Diaporthe helianthi virulent isolate.</title>
        <authorList>
            <person name="Baroncelli R."/>
        </authorList>
    </citation>
    <scope>NUCLEOTIDE SEQUENCE [LARGE SCALE GENOMIC DNA]</scope>
    <source>
        <strain evidence="2">7/96</strain>
    </source>
</reference>
<accession>A0A2P5I4Z4</accession>
<protein>
    <submittedName>
        <fullName evidence="2">Uncharacterized protein</fullName>
    </submittedName>
</protein>
<dbReference type="AlphaFoldDB" id="A0A2P5I4Z4"/>
<comment type="caution">
    <text evidence="2">The sequence shown here is derived from an EMBL/GenBank/DDBJ whole genome shotgun (WGS) entry which is preliminary data.</text>
</comment>
<gene>
    <name evidence="2" type="ORF">DHEL01_v204062</name>
</gene>
<dbReference type="InParanoid" id="A0A2P5I4Z4"/>